<feature type="domain" description="HIT" evidence="2">
    <location>
        <begin position="19"/>
        <end position="124"/>
    </location>
</feature>
<reference evidence="3 4" key="1">
    <citation type="submission" date="2019-09" db="EMBL/GenBank/DDBJ databases">
        <authorList>
            <person name="Leyn A S."/>
        </authorList>
    </citation>
    <scope>NUCLEOTIDE SEQUENCE [LARGE SCALE GENOMIC DNA]</scope>
    <source>
        <strain evidence="3">AA231_1</strain>
    </source>
</reference>
<evidence type="ECO:0000313" key="3">
    <source>
        <dbReference type="EMBL" id="VVJ24145.1"/>
    </source>
</evidence>
<evidence type="ECO:0000313" key="4">
    <source>
        <dbReference type="Proteomes" id="UP000399805"/>
    </source>
</evidence>
<sequence length="157" mass="17478">MKSAWPSDWAGRISGRACPMCQSERLDEDTYGIRIFSTADVDAVLQRADIQRGYTLVIWRGRHVVEPFELSEPEAQSYWKATLTVAKALATFYRPLKMNYETLGNSVPHLHTHLLPRFVEDPAPGRPFPLLPLSGDEARIDPAALAGDADALRAMLG</sequence>
<dbReference type="InterPro" id="IPR036265">
    <property type="entry name" value="HIT-like_sf"/>
</dbReference>
<dbReference type="SUPFAM" id="SSF54197">
    <property type="entry name" value="HIT-like"/>
    <property type="match status" value="1"/>
</dbReference>
<evidence type="ECO:0000259" key="2">
    <source>
        <dbReference type="PROSITE" id="PS51084"/>
    </source>
</evidence>
<evidence type="ECO:0000256" key="1">
    <source>
        <dbReference type="PROSITE-ProRule" id="PRU00464"/>
    </source>
</evidence>
<dbReference type="PROSITE" id="PS51084">
    <property type="entry name" value="HIT_2"/>
    <property type="match status" value="1"/>
</dbReference>
<dbReference type="InterPro" id="IPR011146">
    <property type="entry name" value="HIT-like"/>
</dbReference>
<feature type="short sequence motif" description="Histidine triad motif" evidence="1">
    <location>
        <begin position="109"/>
        <end position="113"/>
    </location>
</feature>
<dbReference type="GO" id="GO:0003824">
    <property type="term" value="F:catalytic activity"/>
    <property type="evidence" value="ECO:0007669"/>
    <property type="project" value="InterPro"/>
</dbReference>
<name>A0A6I8M5T1_9PSEU</name>
<keyword evidence="4" id="KW-1185">Reference proteome</keyword>
<dbReference type="RefSeq" id="WP_196425872.1">
    <property type="nucleotide sequence ID" value="NZ_CABVGP010000003.1"/>
</dbReference>
<gene>
    <name evidence="3" type="ORF">AA23TX_09019</name>
</gene>
<dbReference type="EMBL" id="CABVGP010000003">
    <property type="protein sequence ID" value="VVJ24145.1"/>
    <property type="molecule type" value="Genomic_DNA"/>
</dbReference>
<dbReference type="AlphaFoldDB" id="A0A6I8M5T1"/>
<dbReference type="Pfam" id="PF01230">
    <property type="entry name" value="HIT"/>
    <property type="match status" value="1"/>
</dbReference>
<accession>A0A6I8M5T1</accession>
<dbReference type="Gene3D" id="3.30.428.10">
    <property type="entry name" value="HIT-like"/>
    <property type="match status" value="1"/>
</dbReference>
<proteinExistence type="predicted"/>
<dbReference type="Proteomes" id="UP000399805">
    <property type="component" value="Unassembled WGS sequence"/>
</dbReference>
<organism evidence="3 4">
    <name type="scientific">Amycolatopsis camponoti</name>
    <dbReference type="NCBI Taxonomy" id="2606593"/>
    <lineage>
        <taxon>Bacteria</taxon>
        <taxon>Bacillati</taxon>
        <taxon>Actinomycetota</taxon>
        <taxon>Actinomycetes</taxon>
        <taxon>Pseudonocardiales</taxon>
        <taxon>Pseudonocardiaceae</taxon>
        <taxon>Amycolatopsis</taxon>
    </lineage>
</organism>
<protein>
    <recommendedName>
        <fullName evidence="2">HIT domain-containing protein</fullName>
    </recommendedName>
</protein>